<evidence type="ECO:0000256" key="1">
    <source>
        <dbReference type="SAM" id="MobiDB-lite"/>
    </source>
</evidence>
<feature type="domain" description="Flavodoxin-like" evidence="3">
    <location>
        <begin position="89"/>
        <end position="240"/>
    </location>
</feature>
<dbReference type="SUPFAM" id="SSF52218">
    <property type="entry name" value="Flavoproteins"/>
    <property type="match status" value="1"/>
</dbReference>
<sequence length="242" mass="26089">MKRLFIPIIAAFCMLGITACGSSDNSSSKNAETSAQTVSSQQETQTQQTEQSAQVTESGKPDEEKAVTEQTENQPENPDTTESSGKDTIVVYFSATGTTKGVAERIASVTNADIFELIPAEPYSDADLDWNDKNSRTTIEMNDQKARPAIANDTVNLDSYTTVYIGYPIWWGDAPRIMSTFVEAHDFDGKTVIPFCTSGGSGIGRSGSNLASQAGSGNWLDGDRLDAGISESKIQDWINSMN</sequence>
<accession>W7UJE9</accession>
<feature type="compositionally biased region" description="Polar residues" evidence="1">
    <location>
        <begin position="68"/>
        <end position="83"/>
    </location>
</feature>
<feature type="chain" id="PRO_5039090251" evidence="2">
    <location>
        <begin position="20"/>
        <end position="242"/>
    </location>
</feature>
<protein>
    <submittedName>
        <fullName evidence="4">Flavodoxin</fullName>
    </submittedName>
</protein>
<dbReference type="NCBIfam" id="NF005501">
    <property type="entry name" value="PRK07116.1"/>
    <property type="match status" value="1"/>
</dbReference>
<comment type="caution">
    <text evidence="4">The sequence shown here is derived from an EMBL/GenBank/DDBJ whole genome shotgun (WGS) entry which is preliminary data.</text>
</comment>
<dbReference type="GO" id="GO:0016651">
    <property type="term" value="F:oxidoreductase activity, acting on NAD(P)H"/>
    <property type="evidence" value="ECO:0007669"/>
    <property type="project" value="UniProtKB-ARBA"/>
</dbReference>
<organism evidence="4 5">
    <name type="scientific">Ruminococcus flavefaciens 007c</name>
    <dbReference type="NCBI Taxonomy" id="1341157"/>
    <lineage>
        <taxon>Bacteria</taxon>
        <taxon>Bacillati</taxon>
        <taxon>Bacillota</taxon>
        <taxon>Clostridia</taxon>
        <taxon>Eubacteriales</taxon>
        <taxon>Oscillospiraceae</taxon>
        <taxon>Ruminococcus</taxon>
    </lineage>
</organism>
<evidence type="ECO:0000313" key="4">
    <source>
        <dbReference type="EMBL" id="EWM55171.1"/>
    </source>
</evidence>
<dbReference type="AlphaFoldDB" id="W7UJE9"/>
<feature type="compositionally biased region" description="Low complexity" evidence="1">
    <location>
        <begin position="31"/>
        <end position="58"/>
    </location>
</feature>
<dbReference type="InterPro" id="IPR008254">
    <property type="entry name" value="Flavodoxin/NO_synth"/>
</dbReference>
<reference evidence="4 5" key="1">
    <citation type="journal article" date="2014" name="PLoS ONE">
        <title>Rumen cellulosomics: divergent fiber-degrading strategies revealed by comparative genome-wide analysis of six ruminococcal strains.</title>
        <authorList>
            <person name="Dassa B."/>
            <person name="Borovok I."/>
            <person name="Ruimy-Israeli V."/>
            <person name="Lamed R."/>
            <person name="Flint H.J."/>
            <person name="Duncan S.H."/>
            <person name="Henrissat B."/>
            <person name="Coutinho P."/>
            <person name="Morrison M."/>
            <person name="Mosoni P."/>
            <person name="Yeoman C.J."/>
            <person name="White B.A."/>
            <person name="Bayer E.A."/>
        </authorList>
    </citation>
    <scope>NUCLEOTIDE SEQUENCE [LARGE SCALE GENOMIC DNA]</scope>
    <source>
        <strain evidence="4 5">007c</strain>
    </source>
</reference>
<evidence type="ECO:0000256" key="2">
    <source>
        <dbReference type="SAM" id="SignalP"/>
    </source>
</evidence>
<feature type="signal peptide" evidence="2">
    <location>
        <begin position="1"/>
        <end position="19"/>
    </location>
</feature>
<dbReference type="PANTHER" id="PTHR39201">
    <property type="entry name" value="EXPORTED PROTEIN-RELATED"/>
    <property type="match status" value="1"/>
</dbReference>
<gene>
    <name evidence="4" type="ORF">RF007C_05710</name>
</gene>
<dbReference type="RefSeq" id="WP_037296549.1">
    <property type="nucleotide sequence ID" value="NZ_ATAX01000006.1"/>
</dbReference>
<dbReference type="InterPro" id="IPR029039">
    <property type="entry name" value="Flavoprotein-like_sf"/>
</dbReference>
<dbReference type="Gene3D" id="3.40.50.360">
    <property type="match status" value="1"/>
</dbReference>
<keyword evidence="2" id="KW-0732">Signal</keyword>
<keyword evidence="5" id="KW-1185">Reference proteome</keyword>
<evidence type="ECO:0000313" key="5">
    <source>
        <dbReference type="Proteomes" id="UP000019365"/>
    </source>
</evidence>
<dbReference type="GO" id="GO:0010181">
    <property type="term" value="F:FMN binding"/>
    <property type="evidence" value="ECO:0007669"/>
    <property type="project" value="InterPro"/>
</dbReference>
<dbReference type="PATRIC" id="fig|1341157.4.peg.278"/>
<proteinExistence type="predicted"/>
<name>W7UJE9_RUMFL</name>
<dbReference type="Proteomes" id="UP000019365">
    <property type="component" value="Unassembled WGS sequence"/>
</dbReference>
<dbReference type="EMBL" id="ATAX01000006">
    <property type="protein sequence ID" value="EWM55171.1"/>
    <property type="molecule type" value="Genomic_DNA"/>
</dbReference>
<dbReference type="PROSITE" id="PS51257">
    <property type="entry name" value="PROKAR_LIPOPROTEIN"/>
    <property type="match status" value="1"/>
</dbReference>
<dbReference type="Pfam" id="PF12682">
    <property type="entry name" value="Flavodoxin_4"/>
    <property type="match status" value="1"/>
</dbReference>
<feature type="region of interest" description="Disordered" evidence="1">
    <location>
        <begin position="23"/>
        <end position="86"/>
    </location>
</feature>
<evidence type="ECO:0000259" key="3">
    <source>
        <dbReference type="Pfam" id="PF12682"/>
    </source>
</evidence>
<dbReference type="PANTHER" id="PTHR39201:SF1">
    <property type="entry name" value="FLAVODOXIN-LIKE DOMAIN-CONTAINING PROTEIN"/>
    <property type="match status" value="1"/>
</dbReference>
<dbReference type="eggNOG" id="COG0716">
    <property type="taxonomic scope" value="Bacteria"/>
</dbReference>